<reference evidence="2 3" key="1">
    <citation type="submission" date="2019-07" db="EMBL/GenBank/DDBJ databases">
        <title>Description of 53C-WASEF.</title>
        <authorList>
            <person name="Pitt A."/>
            <person name="Hahn M.W."/>
        </authorList>
    </citation>
    <scope>NUCLEOTIDE SEQUENCE [LARGE SCALE GENOMIC DNA]</scope>
    <source>
        <strain evidence="2 3">53C-WASEF</strain>
    </source>
</reference>
<comment type="caution">
    <text evidence="2">The sequence shown here is derived from an EMBL/GenBank/DDBJ whole genome shotgun (WGS) entry which is preliminary data.</text>
</comment>
<evidence type="ECO:0000256" key="1">
    <source>
        <dbReference type="SAM" id="Phobius"/>
    </source>
</evidence>
<keyword evidence="1" id="KW-1133">Transmembrane helix</keyword>
<dbReference type="EMBL" id="VMBG01000001">
    <property type="protein sequence ID" value="TSJ78612.1"/>
    <property type="molecule type" value="Genomic_DNA"/>
</dbReference>
<evidence type="ECO:0000313" key="3">
    <source>
        <dbReference type="Proteomes" id="UP000315648"/>
    </source>
</evidence>
<organism evidence="2 3">
    <name type="scientific">Rariglobus hedericola</name>
    <dbReference type="NCBI Taxonomy" id="2597822"/>
    <lineage>
        <taxon>Bacteria</taxon>
        <taxon>Pseudomonadati</taxon>
        <taxon>Verrucomicrobiota</taxon>
        <taxon>Opitutia</taxon>
        <taxon>Opitutales</taxon>
        <taxon>Opitutaceae</taxon>
        <taxon>Rariglobus</taxon>
    </lineage>
</organism>
<dbReference type="AlphaFoldDB" id="A0A556QPU0"/>
<keyword evidence="1" id="KW-0472">Membrane</keyword>
<gene>
    <name evidence="2" type="ORF">FPL22_04730</name>
</gene>
<keyword evidence="3" id="KW-1185">Reference proteome</keyword>
<dbReference type="Proteomes" id="UP000315648">
    <property type="component" value="Unassembled WGS sequence"/>
</dbReference>
<feature type="transmembrane region" description="Helical" evidence="1">
    <location>
        <begin position="38"/>
        <end position="59"/>
    </location>
</feature>
<evidence type="ECO:0000313" key="2">
    <source>
        <dbReference type="EMBL" id="TSJ78612.1"/>
    </source>
</evidence>
<proteinExistence type="predicted"/>
<keyword evidence="1" id="KW-0812">Transmembrane</keyword>
<sequence>MKRYQKVLVCIFRSIGILLLGYGAVALLITALMMSGMAGMALGAFLPILAAGAVSYFAAVPVAKIITIGIDE</sequence>
<protein>
    <submittedName>
        <fullName evidence="2">Uncharacterized protein</fullName>
    </submittedName>
</protein>
<name>A0A556QPU0_9BACT</name>
<accession>A0A556QPU0</accession>
<feature type="transmembrane region" description="Helical" evidence="1">
    <location>
        <begin position="7"/>
        <end position="32"/>
    </location>
</feature>
<dbReference type="RefSeq" id="WP_144228953.1">
    <property type="nucleotide sequence ID" value="NZ_CBCRVV010000002.1"/>
</dbReference>